<evidence type="ECO:0000256" key="2">
    <source>
        <dbReference type="ARBA" id="ARBA00022801"/>
    </source>
</evidence>
<evidence type="ECO:0000313" key="5">
    <source>
        <dbReference type="EMBL" id="MBB5182084.1"/>
    </source>
</evidence>
<proteinExistence type="inferred from homology"/>
<dbReference type="AlphaFoldDB" id="A0A7W8CW70"/>
<evidence type="ECO:0000259" key="4">
    <source>
        <dbReference type="PROSITE" id="PS51462"/>
    </source>
</evidence>
<dbReference type="Proteomes" id="UP000539953">
    <property type="component" value="Unassembled WGS sequence"/>
</dbReference>
<dbReference type="GO" id="GO:0006753">
    <property type="term" value="P:nucleoside phosphate metabolic process"/>
    <property type="evidence" value="ECO:0007669"/>
    <property type="project" value="TreeGrafter"/>
</dbReference>
<comment type="cofactor">
    <cofactor evidence="1">
        <name>Mg(2+)</name>
        <dbReference type="ChEBI" id="CHEBI:18420"/>
    </cofactor>
</comment>
<organism evidence="5 6">
    <name type="scientific">Catenisphaera adipataccumulans</name>
    <dbReference type="NCBI Taxonomy" id="700500"/>
    <lineage>
        <taxon>Bacteria</taxon>
        <taxon>Bacillati</taxon>
        <taxon>Bacillota</taxon>
        <taxon>Erysipelotrichia</taxon>
        <taxon>Erysipelotrichales</taxon>
        <taxon>Erysipelotrichaceae</taxon>
        <taxon>Catenisphaera</taxon>
    </lineage>
</organism>
<dbReference type="GO" id="GO:0047631">
    <property type="term" value="F:ADP-ribose diphosphatase activity"/>
    <property type="evidence" value="ECO:0007669"/>
    <property type="project" value="UniProtKB-EC"/>
</dbReference>
<evidence type="ECO:0000313" key="6">
    <source>
        <dbReference type="Proteomes" id="UP000539953"/>
    </source>
</evidence>
<dbReference type="PANTHER" id="PTHR11839:SF18">
    <property type="entry name" value="NUDIX HYDROLASE DOMAIN-CONTAINING PROTEIN"/>
    <property type="match status" value="1"/>
</dbReference>
<dbReference type="InterPro" id="IPR020476">
    <property type="entry name" value="Nudix_hydrolase"/>
</dbReference>
<feature type="domain" description="Nudix hydrolase" evidence="4">
    <location>
        <begin position="43"/>
        <end position="173"/>
    </location>
</feature>
<keyword evidence="6" id="KW-1185">Reference proteome</keyword>
<name>A0A7W8CW70_9FIRM</name>
<dbReference type="InterPro" id="IPR000086">
    <property type="entry name" value="NUDIX_hydrolase_dom"/>
</dbReference>
<comment type="caution">
    <text evidence="5">The sequence shown here is derived from an EMBL/GenBank/DDBJ whole genome shotgun (WGS) entry which is preliminary data.</text>
</comment>
<dbReference type="PROSITE" id="PS51462">
    <property type="entry name" value="NUDIX"/>
    <property type="match status" value="1"/>
</dbReference>
<protein>
    <submittedName>
        <fullName evidence="5">ADP-ribose pyrophosphatase</fullName>
        <ecNumber evidence="5">3.6.1.13</ecNumber>
    </submittedName>
</protein>
<sequence length="181" mass="21206">MNKKDLEWKRIEEKQIIKNQWIDLRETAYRFPDGTIGRPFYNISRQNYVVIVASDENGRYLCVHQYRHGLGKVTTEFPAGGIESGETLEQAARRELKEETGYESDSWQYLLAVPSYATIADNYAYIFKAENCRKVSRQHLDDTEFLQVSTCTDEQLQNMTQEGHFEQAIHILAWLWARNSM</sequence>
<evidence type="ECO:0000256" key="3">
    <source>
        <dbReference type="RuleBase" id="RU003476"/>
    </source>
</evidence>
<dbReference type="PRINTS" id="PR00502">
    <property type="entry name" value="NUDIXFAMILY"/>
</dbReference>
<dbReference type="GO" id="GO:0019693">
    <property type="term" value="P:ribose phosphate metabolic process"/>
    <property type="evidence" value="ECO:0007669"/>
    <property type="project" value="TreeGrafter"/>
</dbReference>
<dbReference type="PROSITE" id="PS00893">
    <property type="entry name" value="NUDIX_BOX"/>
    <property type="match status" value="1"/>
</dbReference>
<evidence type="ECO:0000256" key="1">
    <source>
        <dbReference type="ARBA" id="ARBA00001946"/>
    </source>
</evidence>
<dbReference type="InterPro" id="IPR015797">
    <property type="entry name" value="NUDIX_hydrolase-like_dom_sf"/>
</dbReference>
<dbReference type="PANTHER" id="PTHR11839">
    <property type="entry name" value="UDP/ADP-SUGAR PYROPHOSPHATASE"/>
    <property type="match status" value="1"/>
</dbReference>
<dbReference type="EC" id="3.6.1.13" evidence="5"/>
<dbReference type="EMBL" id="JACHHK010000001">
    <property type="protein sequence ID" value="MBB5182084.1"/>
    <property type="molecule type" value="Genomic_DNA"/>
</dbReference>
<accession>A0A7W8CW70</accession>
<comment type="similarity">
    <text evidence="3">Belongs to the Nudix hydrolase family.</text>
</comment>
<dbReference type="InterPro" id="IPR020084">
    <property type="entry name" value="NUDIX_hydrolase_CS"/>
</dbReference>
<dbReference type="CDD" id="cd03424">
    <property type="entry name" value="NUDIX_ADPRase_Nudt5_UGPPase_Nudt14"/>
    <property type="match status" value="1"/>
</dbReference>
<gene>
    <name evidence="5" type="ORF">HNQ47_000087</name>
</gene>
<dbReference type="SUPFAM" id="SSF55811">
    <property type="entry name" value="Nudix"/>
    <property type="match status" value="1"/>
</dbReference>
<keyword evidence="2 3" id="KW-0378">Hydrolase</keyword>
<dbReference type="Pfam" id="PF00293">
    <property type="entry name" value="NUDIX"/>
    <property type="match status" value="1"/>
</dbReference>
<reference evidence="5 6" key="1">
    <citation type="submission" date="2020-08" db="EMBL/GenBank/DDBJ databases">
        <title>Genomic Encyclopedia of Type Strains, Phase IV (KMG-IV): sequencing the most valuable type-strain genomes for metagenomic binning, comparative biology and taxonomic classification.</title>
        <authorList>
            <person name="Goeker M."/>
        </authorList>
    </citation>
    <scope>NUCLEOTIDE SEQUENCE [LARGE SCALE GENOMIC DNA]</scope>
    <source>
        <strain evidence="5 6">DSM 25799</strain>
    </source>
</reference>
<dbReference type="RefSeq" id="WP_183326499.1">
    <property type="nucleotide sequence ID" value="NZ_JACHHK010000001.1"/>
</dbReference>
<dbReference type="Gene3D" id="3.90.79.10">
    <property type="entry name" value="Nucleoside Triphosphate Pyrophosphohydrolase"/>
    <property type="match status" value="1"/>
</dbReference>